<dbReference type="GeneID" id="84573618"/>
<organism evidence="1 2">
    <name type="scientific">Corynebacterium matruchotii</name>
    <dbReference type="NCBI Taxonomy" id="43768"/>
    <lineage>
        <taxon>Bacteria</taxon>
        <taxon>Bacillati</taxon>
        <taxon>Actinomycetota</taxon>
        <taxon>Actinomycetes</taxon>
        <taxon>Mycobacteriales</taxon>
        <taxon>Corynebacteriaceae</taxon>
        <taxon>Corynebacterium</taxon>
    </lineage>
</organism>
<accession>A0A448TIQ5</accession>
<sequence>MTSHLDAILGTEFPTLPGADYPDDPVGRQLFLAFVDPDRLPHRVRADFGSELQRLKVYLGYQRTHDLFEQENPELFPFTLSHAQMQYFLGVRRVAHGLMTGNNADVIGGYRWQWGALRKLGDHIRAQQLWRHITVMEANMAADEEDAAMNYRFTRDDLEELTSVIDDFRHEMLAQQRH</sequence>
<dbReference type="RefSeq" id="WP_005522850.1">
    <property type="nucleotide sequence ID" value="NZ_CAUOYC010000004.1"/>
</dbReference>
<gene>
    <name evidence="1" type="ORF">NCTC10254_01525</name>
</gene>
<dbReference type="EMBL" id="UARK01000011">
    <property type="protein sequence ID" value="SPW28579.1"/>
    <property type="molecule type" value="Genomic_DNA"/>
</dbReference>
<reference evidence="1 2" key="1">
    <citation type="submission" date="2018-06" db="EMBL/GenBank/DDBJ databases">
        <authorList>
            <consortium name="Pathogen Informatics"/>
            <person name="Doyle S."/>
        </authorList>
    </citation>
    <scope>NUCLEOTIDE SEQUENCE [LARGE SCALE GENOMIC DNA]</scope>
    <source>
        <strain evidence="1 2">NCTC10254</strain>
    </source>
</reference>
<dbReference type="AlphaFoldDB" id="A0A448TIQ5"/>
<evidence type="ECO:0000313" key="2">
    <source>
        <dbReference type="Proteomes" id="UP000249886"/>
    </source>
</evidence>
<proteinExistence type="predicted"/>
<protein>
    <submittedName>
        <fullName evidence="1">Uncharacterized protein</fullName>
    </submittedName>
</protein>
<name>A0A448TIQ5_9CORY</name>
<dbReference type="Proteomes" id="UP000249886">
    <property type="component" value="Unassembled WGS sequence"/>
</dbReference>
<comment type="caution">
    <text evidence="1">The sequence shown here is derived from an EMBL/GenBank/DDBJ whole genome shotgun (WGS) entry which is preliminary data.</text>
</comment>
<evidence type="ECO:0000313" key="1">
    <source>
        <dbReference type="EMBL" id="SPW28579.1"/>
    </source>
</evidence>